<proteinExistence type="predicted"/>
<gene>
    <name evidence="1" type="ORF">BDQ12DRAFT_47880</name>
</gene>
<sequence length="77" mass="8598">MKVTSFILLTIIRVSSFPYAKKKNSPPITLNPLTVTLYLYCLNPLLFARLPPSHPLFFVPSKVFFTPSASGNSQIRG</sequence>
<keyword evidence="2" id="KW-1185">Reference proteome</keyword>
<name>A0A5C3ML81_9AGAR</name>
<protein>
    <submittedName>
        <fullName evidence="1">Uncharacterized protein</fullName>
    </submittedName>
</protein>
<dbReference type="EMBL" id="ML213590">
    <property type="protein sequence ID" value="TFK45076.1"/>
    <property type="molecule type" value="Genomic_DNA"/>
</dbReference>
<organism evidence="1 2">
    <name type="scientific">Crucibulum laeve</name>
    <dbReference type="NCBI Taxonomy" id="68775"/>
    <lineage>
        <taxon>Eukaryota</taxon>
        <taxon>Fungi</taxon>
        <taxon>Dikarya</taxon>
        <taxon>Basidiomycota</taxon>
        <taxon>Agaricomycotina</taxon>
        <taxon>Agaricomycetes</taxon>
        <taxon>Agaricomycetidae</taxon>
        <taxon>Agaricales</taxon>
        <taxon>Agaricineae</taxon>
        <taxon>Nidulariaceae</taxon>
        <taxon>Crucibulum</taxon>
    </lineage>
</organism>
<accession>A0A5C3ML81</accession>
<dbReference type="Proteomes" id="UP000308652">
    <property type="component" value="Unassembled WGS sequence"/>
</dbReference>
<evidence type="ECO:0000313" key="1">
    <source>
        <dbReference type="EMBL" id="TFK45076.1"/>
    </source>
</evidence>
<dbReference type="AlphaFoldDB" id="A0A5C3ML81"/>
<reference evidence="1 2" key="1">
    <citation type="journal article" date="2019" name="Nat. Ecol. Evol.">
        <title>Megaphylogeny resolves global patterns of mushroom evolution.</title>
        <authorList>
            <person name="Varga T."/>
            <person name="Krizsan K."/>
            <person name="Foldi C."/>
            <person name="Dima B."/>
            <person name="Sanchez-Garcia M."/>
            <person name="Sanchez-Ramirez S."/>
            <person name="Szollosi G.J."/>
            <person name="Szarkandi J.G."/>
            <person name="Papp V."/>
            <person name="Albert L."/>
            <person name="Andreopoulos W."/>
            <person name="Angelini C."/>
            <person name="Antonin V."/>
            <person name="Barry K.W."/>
            <person name="Bougher N.L."/>
            <person name="Buchanan P."/>
            <person name="Buyck B."/>
            <person name="Bense V."/>
            <person name="Catcheside P."/>
            <person name="Chovatia M."/>
            <person name="Cooper J."/>
            <person name="Damon W."/>
            <person name="Desjardin D."/>
            <person name="Finy P."/>
            <person name="Geml J."/>
            <person name="Haridas S."/>
            <person name="Hughes K."/>
            <person name="Justo A."/>
            <person name="Karasinski D."/>
            <person name="Kautmanova I."/>
            <person name="Kiss B."/>
            <person name="Kocsube S."/>
            <person name="Kotiranta H."/>
            <person name="LaButti K.M."/>
            <person name="Lechner B.E."/>
            <person name="Liimatainen K."/>
            <person name="Lipzen A."/>
            <person name="Lukacs Z."/>
            <person name="Mihaltcheva S."/>
            <person name="Morgado L.N."/>
            <person name="Niskanen T."/>
            <person name="Noordeloos M.E."/>
            <person name="Ohm R.A."/>
            <person name="Ortiz-Santana B."/>
            <person name="Ovrebo C."/>
            <person name="Racz N."/>
            <person name="Riley R."/>
            <person name="Savchenko A."/>
            <person name="Shiryaev A."/>
            <person name="Soop K."/>
            <person name="Spirin V."/>
            <person name="Szebenyi C."/>
            <person name="Tomsovsky M."/>
            <person name="Tulloss R.E."/>
            <person name="Uehling J."/>
            <person name="Grigoriev I.V."/>
            <person name="Vagvolgyi C."/>
            <person name="Papp T."/>
            <person name="Martin F.M."/>
            <person name="Miettinen O."/>
            <person name="Hibbett D.S."/>
            <person name="Nagy L.G."/>
        </authorList>
    </citation>
    <scope>NUCLEOTIDE SEQUENCE [LARGE SCALE GENOMIC DNA]</scope>
    <source>
        <strain evidence="1 2">CBS 166.37</strain>
    </source>
</reference>
<evidence type="ECO:0000313" key="2">
    <source>
        <dbReference type="Proteomes" id="UP000308652"/>
    </source>
</evidence>